<dbReference type="SMART" id="SM00907">
    <property type="entry name" value="GDNF"/>
    <property type="match status" value="4"/>
</dbReference>
<organism evidence="9 10">
    <name type="scientific">Scylla paramamosain</name>
    <name type="common">Mud crab</name>
    <dbReference type="NCBI Taxonomy" id="85552"/>
    <lineage>
        <taxon>Eukaryota</taxon>
        <taxon>Metazoa</taxon>
        <taxon>Ecdysozoa</taxon>
        <taxon>Arthropoda</taxon>
        <taxon>Crustacea</taxon>
        <taxon>Multicrustacea</taxon>
        <taxon>Malacostraca</taxon>
        <taxon>Eumalacostraca</taxon>
        <taxon>Eucarida</taxon>
        <taxon>Decapoda</taxon>
        <taxon>Pleocyemata</taxon>
        <taxon>Brachyura</taxon>
        <taxon>Eubrachyura</taxon>
        <taxon>Portunoidea</taxon>
        <taxon>Portunidae</taxon>
        <taxon>Portuninae</taxon>
        <taxon>Scylla</taxon>
    </lineage>
</organism>
<dbReference type="PANTHER" id="PTHR10269:SF12">
    <property type="entry name" value="GLIAL CELL LINE-DERIVED NEUROTROPHIC FAMILY RECEPTOR-LIKE, ISOFORM E"/>
    <property type="match status" value="1"/>
</dbReference>
<dbReference type="InterPro" id="IPR037193">
    <property type="entry name" value="GDNF_alpha"/>
</dbReference>
<gene>
    <name evidence="9" type="ORF">O3P69_008698</name>
</gene>
<dbReference type="EMBL" id="JARAKH010000049">
    <property type="protein sequence ID" value="KAK8376155.1"/>
    <property type="molecule type" value="Genomic_DNA"/>
</dbReference>
<evidence type="ECO:0000256" key="3">
    <source>
        <dbReference type="ARBA" id="ARBA00022475"/>
    </source>
</evidence>
<evidence type="ECO:0000313" key="9">
    <source>
        <dbReference type="EMBL" id="KAK8376155.1"/>
    </source>
</evidence>
<protein>
    <recommendedName>
        <fullName evidence="8">GDNF/GAS1 domain-containing protein</fullName>
    </recommendedName>
</protein>
<keyword evidence="10" id="KW-1185">Reference proteome</keyword>
<dbReference type="InterPro" id="IPR003438">
    <property type="entry name" value="GDNF_rcpt"/>
</dbReference>
<keyword evidence="4" id="KW-0732">Signal</keyword>
<evidence type="ECO:0000259" key="8">
    <source>
        <dbReference type="SMART" id="SM00907"/>
    </source>
</evidence>
<accession>A0AAW0SN09</accession>
<keyword evidence="5" id="KW-0472">Membrane</keyword>
<dbReference type="Pfam" id="PF02351">
    <property type="entry name" value="GDNF"/>
    <property type="match status" value="4"/>
</dbReference>
<reference evidence="9 10" key="1">
    <citation type="submission" date="2023-03" db="EMBL/GenBank/DDBJ databases">
        <title>High-quality genome of Scylla paramamosain provides insights in environmental adaptation.</title>
        <authorList>
            <person name="Zhang L."/>
        </authorList>
    </citation>
    <scope>NUCLEOTIDE SEQUENCE [LARGE SCALE GENOMIC DNA]</scope>
    <source>
        <strain evidence="9">LZ_2023a</strain>
        <tissue evidence="9">Muscle</tissue>
    </source>
</reference>
<dbReference type="InterPro" id="IPR057681">
    <property type="entry name" value="DUF7921"/>
</dbReference>
<dbReference type="InterPro" id="IPR059035">
    <property type="entry name" value="Fn1_3"/>
</dbReference>
<evidence type="ECO:0000256" key="6">
    <source>
        <dbReference type="ARBA" id="ARBA00023170"/>
    </source>
</evidence>
<sequence length="1021" mass="113689">MARLESRSKRFDIVFVSRLPGRTAAFALLPLPRYVWSGMSEVACRLPSTPDNIVLLLTPSPFPHSRPHSPNVTQEFPGEGIRLTCLTCPTCRVMQVFVTFVRQENRSPAAHSRQSSPTLANILQCRIGEFSARCFKLHVSAGPVKWEGVAGVRNCLLARQLCDDDISCRSVLEIIPRVCGPESVACSTVTVNKCLAALRTILGFPYFQPTCLCREPHLDRECNVFREFIFDHPCNFVENRNESPYAVHALPLCEYALTTCEKLPGCMNLYDDFRNACKVKDDQCRMTDTNKCLSAWTKLKMSPMFGCICPNDRQKRKCEKIFRRVHRNPCVDEFPASSALPSPGQGVWRQMLPPPPTPRPRLPPLIPPPPRPYHFPRPHTPWAAVPFPPHVTSVTARPQPAYSAQTHNVLTVERHTTTTSSSRTAGNSHGSFPVSVIPSDNSSRHVVDTQIQNPLMETGQGGGRRQNASRAANVLGNAYGLQPTDPHASHNPLPVSRAPALHSTCHTALQACNKDKACRRLLDPVLAVCDTNQCDREACMNNVQTFYRNVVFKWALEVAFCLCKKSSAVVDQCMVAQEKLHPSCARKPAGSAPMLCSRLAAACKEDPTCRPRLEFYEQACAVDSDTQRCAGSTAECRRAVLGILGTQLRNLCTCAASDPRETFTCMDWQRILWYNPCVVESQTDYHREMLSTVGPGVEVVTTSSIFMPTTDNGHFFKPTVIHPTFSSPSYYSTPIFRPRPTKDYQQYITPSTTTTTTTTTVATTLPPKYCEKRHANDDTIDFIEEGWGKRFYKGEECSELCLCHAEEKLACSVLDCVEARPCETDYAVYTHAAPAYQAARGECFCYSGAFICVRPPKGSYDLHFGVFLFLGYSKAEEQLLKPYTKISLVDAAMDKLGNIVQESASIVNGSTCQLERLLHDNENIIMQATLEEYDDMRDNMSFAMLEKEKLACEEIVTELSQKINFHSPEVREDMALSVFILAEVQVHMPPKPDCASLSCCSPPLLLLLAALASLHHTLLAS</sequence>
<keyword evidence="7" id="KW-0325">Glycoprotein</keyword>
<evidence type="ECO:0000313" key="10">
    <source>
        <dbReference type="Proteomes" id="UP001487740"/>
    </source>
</evidence>
<dbReference type="GO" id="GO:0038023">
    <property type="term" value="F:signaling receptor activity"/>
    <property type="evidence" value="ECO:0007669"/>
    <property type="project" value="InterPro"/>
</dbReference>
<dbReference type="GO" id="GO:0043235">
    <property type="term" value="C:receptor complex"/>
    <property type="evidence" value="ECO:0007669"/>
    <property type="project" value="TreeGrafter"/>
</dbReference>
<comment type="caution">
    <text evidence="9">The sequence shown here is derived from an EMBL/GenBank/DDBJ whole genome shotgun (WGS) entry which is preliminary data.</text>
</comment>
<dbReference type="GO" id="GO:0007169">
    <property type="term" value="P:cell surface receptor protein tyrosine kinase signaling pathway"/>
    <property type="evidence" value="ECO:0007669"/>
    <property type="project" value="UniProtKB-ARBA"/>
</dbReference>
<name>A0AAW0SN09_SCYPA</name>
<dbReference type="Pfam" id="PF25537">
    <property type="entry name" value="DUF7921"/>
    <property type="match status" value="1"/>
</dbReference>
<feature type="domain" description="GDNF/GAS1" evidence="8">
    <location>
        <begin position="253"/>
        <end position="330"/>
    </location>
</feature>
<evidence type="ECO:0000256" key="2">
    <source>
        <dbReference type="ARBA" id="ARBA00005961"/>
    </source>
</evidence>
<dbReference type="Pfam" id="PF25868">
    <property type="entry name" value="Fn1_3"/>
    <property type="match status" value="1"/>
</dbReference>
<feature type="domain" description="GDNF/GAS1" evidence="8">
    <location>
        <begin position="155"/>
        <end position="234"/>
    </location>
</feature>
<evidence type="ECO:0000256" key="4">
    <source>
        <dbReference type="ARBA" id="ARBA00022729"/>
    </source>
</evidence>
<evidence type="ECO:0000256" key="7">
    <source>
        <dbReference type="ARBA" id="ARBA00023180"/>
    </source>
</evidence>
<dbReference type="Proteomes" id="UP001487740">
    <property type="component" value="Unassembled WGS sequence"/>
</dbReference>
<evidence type="ECO:0000256" key="1">
    <source>
        <dbReference type="ARBA" id="ARBA00004236"/>
    </source>
</evidence>
<dbReference type="SUPFAM" id="SSF110035">
    <property type="entry name" value="GDNF receptor-like"/>
    <property type="match status" value="4"/>
</dbReference>
<dbReference type="GO" id="GO:0009897">
    <property type="term" value="C:external side of plasma membrane"/>
    <property type="evidence" value="ECO:0007669"/>
    <property type="project" value="TreeGrafter"/>
</dbReference>
<proteinExistence type="inferred from homology"/>
<keyword evidence="6" id="KW-0675">Receptor</keyword>
<dbReference type="GO" id="GO:0007399">
    <property type="term" value="P:nervous system development"/>
    <property type="evidence" value="ECO:0007669"/>
    <property type="project" value="TreeGrafter"/>
</dbReference>
<evidence type="ECO:0000256" key="5">
    <source>
        <dbReference type="ARBA" id="ARBA00023136"/>
    </source>
</evidence>
<comment type="similarity">
    <text evidence="2">Belongs to the GDNFR family.</text>
</comment>
<feature type="domain" description="GDNF/GAS1" evidence="8">
    <location>
        <begin position="596"/>
        <end position="677"/>
    </location>
</feature>
<comment type="subcellular location">
    <subcellularLocation>
        <location evidence="1">Cell membrane</location>
    </subcellularLocation>
</comment>
<dbReference type="AlphaFoldDB" id="A0AAW0SN09"/>
<dbReference type="InterPro" id="IPR016017">
    <property type="entry name" value="GDNF/GAS1"/>
</dbReference>
<dbReference type="PANTHER" id="PTHR10269">
    <property type="entry name" value="GDNF RECEPTOR ALPHA"/>
    <property type="match status" value="1"/>
</dbReference>
<feature type="domain" description="GDNF/GAS1" evidence="8">
    <location>
        <begin position="505"/>
        <end position="584"/>
    </location>
</feature>
<keyword evidence="3" id="KW-1003">Cell membrane</keyword>